<evidence type="ECO:0008006" key="3">
    <source>
        <dbReference type="Google" id="ProtNLM"/>
    </source>
</evidence>
<keyword evidence="2" id="KW-1185">Reference proteome</keyword>
<gene>
    <name evidence="1" type="ORF">GCM10009745_18180</name>
</gene>
<protein>
    <recommendedName>
        <fullName evidence="3">DUF305 domain-containing protein</fullName>
    </recommendedName>
</protein>
<organism evidence="1 2">
    <name type="scientific">Kribbella yunnanensis</name>
    <dbReference type="NCBI Taxonomy" id="190194"/>
    <lineage>
        <taxon>Bacteria</taxon>
        <taxon>Bacillati</taxon>
        <taxon>Actinomycetota</taxon>
        <taxon>Actinomycetes</taxon>
        <taxon>Propionibacteriales</taxon>
        <taxon>Kribbellaceae</taxon>
        <taxon>Kribbella</taxon>
    </lineage>
</organism>
<dbReference type="Proteomes" id="UP001500280">
    <property type="component" value="Unassembled WGS sequence"/>
</dbReference>
<accession>A0ABP4STW0</accession>
<dbReference type="EMBL" id="BAAANF010000005">
    <property type="protein sequence ID" value="GAA1675435.1"/>
    <property type="molecule type" value="Genomic_DNA"/>
</dbReference>
<comment type="caution">
    <text evidence="1">The sequence shown here is derived from an EMBL/GenBank/DDBJ whole genome shotgun (WGS) entry which is preliminary data.</text>
</comment>
<name>A0ABP4STW0_9ACTN</name>
<proteinExistence type="predicted"/>
<reference evidence="2" key="1">
    <citation type="journal article" date="2019" name="Int. J. Syst. Evol. Microbiol.">
        <title>The Global Catalogue of Microorganisms (GCM) 10K type strain sequencing project: providing services to taxonomists for standard genome sequencing and annotation.</title>
        <authorList>
            <consortium name="The Broad Institute Genomics Platform"/>
            <consortium name="The Broad Institute Genome Sequencing Center for Infectious Disease"/>
            <person name="Wu L."/>
            <person name="Ma J."/>
        </authorList>
    </citation>
    <scope>NUCLEOTIDE SEQUENCE [LARGE SCALE GENOMIC DNA]</scope>
    <source>
        <strain evidence="2">JCM 14307</strain>
    </source>
</reference>
<evidence type="ECO:0000313" key="2">
    <source>
        <dbReference type="Proteomes" id="UP001500280"/>
    </source>
</evidence>
<sequence length="140" mass="15210">MDYEQFRVESDKVLEVLGDTTLPATLPDDIARLKELAATIDDPKDRWDADGDIENIEAIIRAGEGADEPPWSEAMNEAVRAHAAATDDSGTVAERIARAYAGIEAIGRIADRAPEHERHAISEMNGSLLMLAEALEPDAE</sequence>
<evidence type="ECO:0000313" key="1">
    <source>
        <dbReference type="EMBL" id="GAA1675435.1"/>
    </source>
</evidence>
<dbReference type="RefSeq" id="WP_344148040.1">
    <property type="nucleotide sequence ID" value="NZ_BAAANF010000005.1"/>
</dbReference>